<dbReference type="InterPro" id="IPR047137">
    <property type="entry name" value="ORF3"/>
</dbReference>
<evidence type="ECO:0000259" key="2">
    <source>
        <dbReference type="Pfam" id="PF03364"/>
    </source>
</evidence>
<dbReference type="RefSeq" id="WP_079685107.1">
    <property type="nucleotide sequence ID" value="NZ_FUZU01000001.1"/>
</dbReference>
<comment type="similarity">
    <text evidence="1">Belongs to the ribosome association toxin RatA family.</text>
</comment>
<reference evidence="4 5" key="1">
    <citation type="submission" date="2017-02" db="EMBL/GenBank/DDBJ databases">
        <authorList>
            <person name="Peterson S.W."/>
        </authorList>
    </citation>
    <scope>NUCLEOTIDE SEQUENCE [LARGE SCALE GENOMIC DNA]</scope>
    <source>
        <strain evidence="4 5">DSM 25262</strain>
    </source>
</reference>
<proteinExistence type="inferred from homology"/>
<dbReference type="PANTHER" id="PTHR33824">
    <property type="entry name" value="POLYKETIDE CYCLASE/DEHYDRASE AND LIPID TRANSPORT SUPERFAMILY PROTEIN"/>
    <property type="match status" value="1"/>
</dbReference>
<evidence type="ECO:0000313" key="5">
    <source>
        <dbReference type="Proteomes" id="UP000190961"/>
    </source>
</evidence>
<feature type="domain" description="Inner membrane protein YgaP-like transmembrane" evidence="3">
    <location>
        <begin position="24"/>
        <end position="84"/>
    </location>
</feature>
<protein>
    <submittedName>
        <fullName evidence="4">Uncharacterized membrane protein</fullName>
    </submittedName>
</protein>
<dbReference type="EMBL" id="FUZU01000001">
    <property type="protein sequence ID" value="SKC43559.1"/>
    <property type="molecule type" value="Genomic_DNA"/>
</dbReference>
<feature type="domain" description="Coenzyme Q-binding protein COQ10 START" evidence="2">
    <location>
        <begin position="98"/>
        <end position="210"/>
    </location>
</feature>
<dbReference type="STRING" id="688867.SAMN05660236_0484"/>
<dbReference type="InterPro" id="IPR023393">
    <property type="entry name" value="START-like_dom_sf"/>
</dbReference>
<gene>
    <name evidence="4" type="ORF">SAMN05660236_0484</name>
</gene>
<evidence type="ECO:0000259" key="3">
    <source>
        <dbReference type="Pfam" id="PF11127"/>
    </source>
</evidence>
<dbReference type="Pfam" id="PF03364">
    <property type="entry name" value="Polyketide_cyc"/>
    <property type="match status" value="1"/>
</dbReference>
<sequence length="273" mass="29950">MLENRSGNSSAIHIPPATGSSIINIGTGERIASVLGGLALASLGVRNMKNGKGIALLLGGGYLLTRGLVGYCAVNRALQRNTVSKNASAIQVSRAFTINKPRAEVYAYWRKLENLPRFMKHLSEVKETDATHSHWTAAIPRGLGSVSWEAEIVEDRPDEYIFWESLPGSTIDNAGEVTFKDAPGQWGTEVHAIISYRLPAGDVGALAAKLINPVVELLIQEDLRRFKNIVETGEIPTAEGPSGRLQDKVRSKLKKFKQSYQHHNYEGPMLERH</sequence>
<dbReference type="Proteomes" id="UP000190961">
    <property type="component" value="Unassembled WGS sequence"/>
</dbReference>
<dbReference type="OrthoDB" id="9797595at2"/>
<accession>A0A1T5IWJ6</accession>
<evidence type="ECO:0000256" key="1">
    <source>
        <dbReference type="ARBA" id="ARBA00008918"/>
    </source>
</evidence>
<dbReference type="InterPro" id="IPR021309">
    <property type="entry name" value="YgaP-like_TM"/>
</dbReference>
<dbReference type="PANTHER" id="PTHR33824:SF7">
    <property type="entry name" value="POLYKETIDE CYCLASE_DEHYDRASE AND LIPID TRANSPORT SUPERFAMILY PROTEIN"/>
    <property type="match status" value="1"/>
</dbReference>
<dbReference type="SUPFAM" id="SSF55961">
    <property type="entry name" value="Bet v1-like"/>
    <property type="match status" value="1"/>
</dbReference>
<evidence type="ECO:0000313" key="4">
    <source>
        <dbReference type="EMBL" id="SKC43559.1"/>
    </source>
</evidence>
<dbReference type="Pfam" id="PF11127">
    <property type="entry name" value="YgaP-like_TM"/>
    <property type="match status" value="1"/>
</dbReference>
<dbReference type="AlphaFoldDB" id="A0A1T5IWJ6"/>
<organism evidence="4 5">
    <name type="scientific">Ohtaekwangia koreensis</name>
    <dbReference type="NCBI Taxonomy" id="688867"/>
    <lineage>
        <taxon>Bacteria</taxon>
        <taxon>Pseudomonadati</taxon>
        <taxon>Bacteroidota</taxon>
        <taxon>Cytophagia</taxon>
        <taxon>Cytophagales</taxon>
        <taxon>Fulvivirgaceae</taxon>
        <taxon>Ohtaekwangia</taxon>
    </lineage>
</organism>
<dbReference type="InterPro" id="IPR005031">
    <property type="entry name" value="COQ10_START"/>
</dbReference>
<keyword evidence="5" id="KW-1185">Reference proteome</keyword>
<name>A0A1T5IWJ6_9BACT</name>
<dbReference type="Gene3D" id="3.30.530.20">
    <property type="match status" value="1"/>
</dbReference>
<dbReference type="CDD" id="cd07817">
    <property type="entry name" value="SRPBCC_8"/>
    <property type="match status" value="1"/>
</dbReference>